<dbReference type="EMBL" id="FOEC01000003">
    <property type="protein sequence ID" value="SEO64939.1"/>
    <property type="molecule type" value="Genomic_DNA"/>
</dbReference>
<dbReference type="AlphaFoldDB" id="A0A172RWW2"/>
<name>A0A172RWW2_9ACTN</name>
<dbReference type="KEGG" id="ddt:AAY81_02615"/>
<dbReference type="RefSeq" id="WP_066661040.1">
    <property type="nucleotide sequence ID" value="NZ_CP011402.1"/>
</dbReference>
<sequence length="131" mass="14947">METLTDRQKLIANTLIDWAREHKGEAAHDMIIEENELAKLLGDASWKRANNEDLFVLCAYCSRKEYPMIPLLVVIPGLRKPEKPLMTHAFKATLPAAENAKRWDAALKDIKKTKVATWDEFKKNMQPASAE</sequence>
<organism evidence="1 2">
    <name type="scientific">Denitrobacterium detoxificans</name>
    <dbReference type="NCBI Taxonomy" id="79604"/>
    <lineage>
        <taxon>Bacteria</taxon>
        <taxon>Bacillati</taxon>
        <taxon>Actinomycetota</taxon>
        <taxon>Coriobacteriia</taxon>
        <taxon>Eggerthellales</taxon>
        <taxon>Eggerthellaceae</taxon>
        <taxon>Denitrobacterium</taxon>
    </lineage>
</organism>
<keyword evidence="2" id="KW-1185">Reference proteome</keyword>
<proteinExistence type="predicted"/>
<dbReference type="Proteomes" id="UP000182975">
    <property type="component" value="Unassembled WGS sequence"/>
</dbReference>
<accession>A0A172RWW2</accession>
<evidence type="ECO:0000313" key="2">
    <source>
        <dbReference type="Proteomes" id="UP000182975"/>
    </source>
</evidence>
<dbReference type="OrthoDB" id="5245103at2"/>
<reference evidence="2" key="1">
    <citation type="submission" date="2016-10" db="EMBL/GenBank/DDBJ databases">
        <authorList>
            <person name="Varghese N."/>
        </authorList>
    </citation>
    <scope>NUCLEOTIDE SEQUENCE [LARGE SCALE GENOMIC DNA]</scope>
    <source>
        <strain evidence="2">DSM 21843</strain>
    </source>
</reference>
<gene>
    <name evidence="1" type="ORF">SAMN02910314_00793</name>
</gene>
<evidence type="ECO:0000313" key="1">
    <source>
        <dbReference type="EMBL" id="SEO64939.1"/>
    </source>
</evidence>
<protein>
    <submittedName>
        <fullName evidence="1">Uncharacterized protein</fullName>
    </submittedName>
</protein>